<dbReference type="Proteomes" id="UP000499080">
    <property type="component" value="Unassembled WGS sequence"/>
</dbReference>
<accession>A0A4Y2SGZ6</accession>
<keyword evidence="2" id="KW-1185">Reference proteome</keyword>
<name>A0A4Y2SGZ6_ARAVE</name>
<dbReference type="AlphaFoldDB" id="A0A4Y2SGZ6"/>
<reference evidence="1 2" key="1">
    <citation type="journal article" date="2019" name="Sci. Rep.">
        <title>Orb-weaving spider Araneus ventricosus genome elucidates the spidroin gene catalogue.</title>
        <authorList>
            <person name="Kono N."/>
            <person name="Nakamura H."/>
            <person name="Ohtoshi R."/>
            <person name="Moran D.A.P."/>
            <person name="Shinohara A."/>
            <person name="Yoshida Y."/>
            <person name="Fujiwara M."/>
            <person name="Mori M."/>
            <person name="Tomita M."/>
            <person name="Arakawa K."/>
        </authorList>
    </citation>
    <scope>NUCLEOTIDE SEQUENCE [LARGE SCALE GENOMIC DNA]</scope>
</reference>
<proteinExistence type="predicted"/>
<comment type="caution">
    <text evidence="1">The sequence shown here is derived from an EMBL/GenBank/DDBJ whole genome shotgun (WGS) entry which is preliminary data.</text>
</comment>
<gene>
    <name evidence="1" type="ORF">AVEN_157984_1</name>
</gene>
<organism evidence="1 2">
    <name type="scientific">Araneus ventricosus</name>
    <name type="common">Orbweaver spider</name>
    <name type="synonym">Epeira ventricosa</name>
    <dbReference type="NCBI Taxonomy" id="182803"/>
    <lineage>
        <taxon>Eukaryota</taxon>
        <taxon>Metazoa</taxon>
        <taxon>Ecdysozoa</taxon>
        <taxon>Arthropoda</taxon>
        <taxon>Chelicerata</taxon>
        <taxon>Arachnida</taxon>
        <taxon>Araneae</taxon>
        <taxon>Araneomorphae</taxon>
        <taxon>Entelegynae</taxon>
        <taxon>Araneoidea</taxon>
        <taxon>Araneidae</taxon>
        <taxon>Araneus</taxon>
    </lineage>
</organism>
<dbReference type="EMBL" id="BGPR01021356">
    <property type="protein sequence ID" value="GBN86560.1"/>
    <property type="molecule type" value="Genomic_DNA"/>
</dbReference>
<evidence type="ECO:0000313" key="2">
    <source>
        <dbReference type="Proteomes" id="UP000499080"/>
    </source>
</evidence>
<protein>
    <submittedName>
        <fullName evidence="1">Uncharacterized protein</fullName>
    </submittedName>
</protein>
<evidence type="ECO:0000313" key="1">
    <source>
        <dbReference type="EMBL" id="GBN86560.1"/>
    </source>
</evidence>
<sequence>MSNLWQACCKLKLLSGYLVESPRGIIQRNRYHLRPSSGQLEYDQDDTTRELPDFPRDFQMICQELQAYIALLQQRRQHLVHRGLLNSFMEQGVVGQCDLQIDLIYN</sequence>